<name>A0A914CRK4_9BILA</name>
<evidence type="ECO:0000256" key="4">
    <source>
        <dbReference type="ARBA" id="ARBA00022989"/>
    </source>
</evidence>
<feature type="transmembrane region" description="Helical" evidence="6">
    <location>
        <begin position="666"/>
        <end position="694"/>
    </location>
</feature>
<evidence type="ECO:0000256" key="6">
    <source>
        <dbReference type="SAM" id="Phobius"/>
    </source>
</evidence>
<evidence type="ECO:0000313" key="7">
    <source>
        <dbReference type="Proteomes" id="UP000887540"/>
    </source>
</evidence>
<sequence length="775" mass="86825">MAEGELINKIATNHDQKTALQFAFYNTLLFVLVGVCLAGLYAVYNMMHMFLTPILWAVLIGTVLFPIKRRLSSALKGWLNNLDETNTPLVIGLTLWPYERFCDFSDNLMNIAFSAIGVYSLIAFLIIKILSYKSTLLTLLSMIGKIYEVVDGLIAFFIQKWFLPIFLLYTLAYGAWIYVQDRQTIHKKFARSLSIPIWILLLAYISELFGVFRVLVFLCSCIVLALISAKIIGADIEEDGNGEAEGGNGEAENAHEGIASVPAQKFELKSEARLDTALSGDAHIRIISALCLLLFLARHDFMLVLIFLPLFFAILRLIFHTLNVKESLGSLFLSVYEHIRVNFYKMINIVVPGPLRKFIHLLFTSDRLFVSGLTKNIDLISSISVMTFLALGTLFMAFFMAFQLHSEVAHLVKLGGNVVSSNPDWFKYVSNFTEDQMKEIDVDNYVEQAYQQGRVWLSSNIRSLADPKDGVRADQLEKQAQILIDNLYRLWEERNKNAIYNASENALASENGDGWLTHFISTVNVNALRIEVTQIVQENIETVLTILRSLWSVVAVNISVLSSVLFAILGFILGFGFDILNSVIETVVFLTMVYYLLASSNDQWLPLFWLSRFSESFTQDSDESRRTDITGAVENAISGVFVLSAKMSIFYGLYTYFVHSLFDLNVVFIPSIFAAVFAAIPLMPPYIVAIIGVFELYLVRGETAAAIIFALSSFAPLTFADAAFYIELKGSHPYVTGLAVIGGMYWLGLQGAIIGPIVLCSLIVLINVYTQFARS</sequence>
<evidence type="ECO:0000256" key="5">
    <source>
        <dbReference type="ARBA" id="ARBA00023136"/>
    </source>
</evidence>
<dbReference type="InterPro" id="IPR002549">
    <property type="entry name" value="AI-2E-like"/>
</dbReference>
<dbReference type="PANTHER" id="PTHR21716:SF4">
    <property type="entry name" value="TRANSMEMBRANE PROTEIN 245"/>
    <property type="match status" value="1"/>
</dbReference>
<keyword evidence="5 6" id="KW-0472">Membrane</keyword>
<dbReference type="Proteomes" id="UP000887540">
    <property type="component" value="Unplaced"/>
</dbReference>
<comment type="subcellular location">
    <subcellularLocation>
        <location evidence="1">Membrane</location>
        <topology evidence="1">Multi-pass membrane protein</topology>
    </subcellularLocation>
</comment>
<feature type="transmembrane region" description="Helical" evidence="6">
    <location>
        <begin position="189"/>
        <end position="205"/>
    </location>
</feature>
<feature type="transmembrane region" description="Helical" evidence="6">
    <location>
        <begin position="550"/>
        <end position="573"/>
    </location>
</feature>
<dbReference type="PANTHER" id="PTHR21716">
    <property type="entry name" value="TRANSMEMBRANE PROTEIN"/>
    <property type="match status" value="1"/>
</dbReference>
<keyword evidence="4 6" id="KW-1133">Transmembrane helix</keyword>
<evidence type="ECO:0000313" key="8">
    <source>
        <dbReference type="WBParaSite" id="ACRNAN_scaffold137.g30166.t1"/>
    </source>
</evidence>
<comment type="similarity">
    <text evidence="2">Belongs to the autoinducer-2 exporter (AI-2E) (TC 2.A.86) family.</text>
</comment>
<keyword evidence="3 6" id="KW-0812">Transmembrane</keyword>
<protein>
    <submittedName>
        <fullName evidence="8">Transmembrane protein 245</fullName>
    </submittedName>
</protein>
<feature type="transmembrane region" description="Helical" evidence="6">
    <location>
        <begin position="635"/>
        <end position="654"/>
    </location>
</feature>
<feature type="transmembrane region" description="Helical" evidence="6">
    <location>
        <begin position="579"/>
        <end position="597"/>
    </location>
</feature>
<feature type="transmembrane region" description="Helical" evidence="6">
    <location>
        <begin position="301"/>
        <end position="319"/>
    </location>
</feature>
<reference evidence="8" key="1">
    <citation type="submission" date="2022-11" db="UniProtKB">
        <authorList>
            <consortium name="WormBaseParasite"/>
        </authorList>
    </citation>
    <scope>IDENTIFICATION</scope>
</reference>
<feature type="transmembrane region" description="Helical" evidence="6">
    <location>
        <begin position="211"/>
        <end position="229"/>
    </location>
</feature>
<evidence type="ECO:0000256" key="1">
    <source>
        <dbReference type="ARBA" id="ARBA00004141"/>
    </source>
</evidence>
<dbReference type="GO" id="GO:0016020">
    <property type="term" value="C:membrane"/>
    <property type="evidence" value="ECO:0007669"/>
    <property type="project" value="UniProtKB-SubCell"/>
</dbReference>
<dbReference type="AlphaFoldDB" id="A0A914CRK4"/>
<feature type="transmembrane region" description="Helical" evidence="6">
    <location>
        <begin position="50"/>
        <end position="67"/>
    </location>
</feature>
<feature type="transmembrane region" description="Helical" evidence="6">
    <location>
        <begin position="746"/>
        <end position="769"/>
    </location>
</feature>
<feature type="transmembrane region" description="Helical" evidence="6">
    <location>
        <begin position="152"/>
        <end position="177"/>
    </location>
</feature>
<dbReference type="WBParaSite" id="ACRNAN_scaffold137.g30166.t1">
    <property type="protein sequence ID" value="ACRNAN_scaffold137.g30166.t1"/>
    <property type="gene ID" value="ACRNAN_scaffold137.g30166"/>
</dbReference>
<feature type="transmembrane region" description="Helical" evidence="6">
    <location>
        <begin position="108"/>
        <end position="132"/>
    </location>
</feature>
<accession>A0A914CRK4</accession>
<keyword evidence="7" id="KW-1185">Reference proteome</keyword>
<feature type="transmembrane region" description="Helical" evidence="6">
    <location>
        <begin position="22"/>
        <end position="44"/>
    </location>
</feature>
<evidence type="ECO:0000256" key="3">
    <source>
        <dbReference type="ARBA" id="ARBA00022692"/>
    </source>
</evidence>
<proteinExistence type="inferred from homology"/>
<evidence type="ECO:0000256" key="2">
    <source>
        <dbReference type="ARBA" id="ARBA00009773"/>
    </source>
</evidence>
<feature type="transmembrane region" description="Helical" evidence="6">
    <location>
        <begin position="379"/>
        <end position="402"/>
    </location>
</feature>
<feature type="transmembrane region" description="Helical" evidence="6">
    <location>
        <begin position="706"/>
        <end position="726"/>
    </location>
</feature>
<organism evidence="7 8">
    <name type="scientific">Acrobeloides nanus</name>
    <dbReference type="NCBI Taxonomy" id="290746"/>
    <lineage>
        <taxon>Eukaryota</taxon>
        <taxon>Metazoa</taxon>
        <taxon>Ecdysozoa</taxon>
        <taxon>Nematoda</taxon>
        <taxon>Chromadorea</taxon>
        <taxon>Rhabditida</taxon>
        <taxon>Tylenchina</taxon>
        <taxon>Cephalobomorpha</taxon>
        <taxon>Cephaloboidea</taxon>
        <taxon>Cephalobidae</taxon>
        <taxon>Acrobeloides</taxon>
    </lineage>
</organism>